<accession>A0A917RY71</accession>
<reference evidence="2" key="2">
    <citation type="submission" date="2020-09" db="EMBL/GenBank/DDBJ databases">
        <authorList>
            <person name="Sun Q."/>
            <person name="Ohkuma M."/>
        </authorList>
    </citation>
    <scope>NUCLEOTIDE SEQUENCE</scope>
    <source>
        <strain evidence="2">JCM 15325</strain>
    </source>
</reference>
<evidence type="ECO:0000256" key="1">
    <source>
        <dbReference type="SAM" id="Coils"/>
    </source>
</evidence>
<proteinExistence type="predicted"/>
<dbReference type="RefSeq" id="WP_188801696.1">
    <property type="nucleotide sequence ID" value="NZ_BMOK01000002.1"/>
</dbReference>
<dbReference type="SUPFAM" id="SSF57997">
    <property type="entry name" value="Tropomyosin"/>
    <property type="match status" value="1"/>
</dbReference>
<dbReference type="AlphaFoldDB" id="A0A917RY71"/>
<gene>
    <name evidence="2" type="ORF">GCM10007968_07130</name>
</gene>
<reference evidence="2" key="1">
    <citation type="journal article" date="2014" name="Int. J. Syst. Evol. Microbiol.">
        <title>Complete genome sequence of Corynebacterium casei LMG S-19264T (=DSM 44701T), isolated from a smear-ripened cheese.</title>
        <authorList>
            <consortium name="US DOE Joint Genome Institute (JGI-PGF)"/>
            <person name="Walter F."/>
            <person name="Albersmeier A."/>
            <person name="Kalinowski J."/>
            <person name="Ruckert C."/>
        </authorList>
    </citation>
    <scope>NUCLEOTIDE SEQUENCE</scope>
    <source>
        <strain evidence="2">JCM 15325</strain>
    </source>
</reference>
<keyword evidence="1" id="KW-0175">Coiled coil</keyword>
<keyword evidence="3" id="KW-1185">Reference proteome</keyword>
<comment type="caution">
    <text evidence="2">The sequence shown here is derived from an EMBL/GenBank/DDBJ whole genome shotgun (WGS) entry which is preliminary data.</text>
</comment>
<feature type="coiled-coil region" evidence="1">
    <location>
        <begin position="10"/>
        <end position="157"/>
    </location>
</feature>
<dbReference type="EMBL" id="BMOK01000002">
    <property type="protein sequence ID" value="GGL45575.1"/>
    <property type="molecule type" value="Genomic_DNA"/>
</dbReference>
<evidence type="ECO:0000313" key="3">
    <source>
        <dbReference type="Proteomes" id="UP000654670"/>
    </source>
</evidence>
<evidence type="ECO:0000313" key="2">
    <source>
        <dbReference type="EMBL" id="GGL45575.1"/>
    </source>
</evidence>
<protein>
    <submittedName>
        <fullName evidence="2">Uncharacterized protein</fullName>
    </submittedName>
</protein>
<organism evidence="2 3">
    <name type="scientific">Sporolactobacillus putidus</name>
    <dbReference type="NCBI Taxonomy" id="492735"/>
    <lineage>
        <taxon>Bacteria</taxon>
        <taxon>Bacillati</taxon>
        <taxon>Bacillota</taxon>
        <taxon>Bacilli</taxon>
        <taxon>Bacillales</taxon>
        <taxon>Sporolactobacillaceae</taxon>
        <taxon>Sporolactobacillus</taxon>
    </lineage>
</organism>
<sequence>MADQKNTLNMASLADRQKFYRDKALRLEQEIIFAREEALQLKQELKDLRLKEKQSGTILQEAEDRLGSLKNDYHDLLQKYQEAQEHHAEFEKRIADLEKTQRSDSDISIETYRYRVKGYEQLLSEVQGQLNDKEKRIAVYERRLAILEKRLKSEREKVREPSTEGAEGETGQPEYRATALLDYTWILDERKSLVRGQVLIENTGTASLESPVLCFRFHPEDAANLKGRVYREEDPLAEDDAGGQVRWVIMDSDGSDGERKDGDIWIRPSDQLIVGPGKIITFNDFQIPFDYQYANTLHVECFVFFNEGTYKIKCANQILINASFHYGLGG</sequence>
<dbReference type="Proteomes" id="UP000654670">
    <property type="component" value="Unassembled WGS sequence"/>
</dbReference>
<name>A0A917RY71_9BACL</name>